<dbReference type="InterPro" id="IPR013783">
    <property type="entry name" value="Ig-like_fold"/>
</dbReference>
<dbReference type="Pfam" id="PF18911">
    <property type="entry name" value="PKD_4"/>
    <property type="match status" value="1"/>
</dbReference>
<organism evidence="3 4">
    <name type="scientific">Candidatus Auribacter fodinae</name>
    <dbReference type="NCBI Taxonomy" id="2093366"/>
    <lineage>
        <taxon>Bacteria</taxon>
        <taxon>Pseudomonadati</taxon>
        <taxon>Candidatus Auribacterota</taxon>
        <taxon>Candidatus Auribacteria</taxon>
        <taxon>Candidatus Auribacterales</taxon>
        <taxon>Candidatus Auribacteraceae</taxon>
        <taxon>Candidatus Auribacter</taxon>
    </lineage>
</organism>
<reference evidence="3 4" key="1">
    <citation type="journal article" date="2017" name="ISME J.">
        <title>Energy and carbon metabolisms in a deep terrestrial subsurface fluid microbial community.</title>
        <authorList>
            <person name="Momper L."/>
            <person name="Jungbluth S.P."/>
            <person name="Lee M.D."/>
            <person name="Amend J.P."/>
        </authorList>
    </citation>
    <scope>NUCLEOTIDE SEQUENCE [LARGE SCALE GENOMIC DNA]</scope>
    <source>
        <strain evidence="3">SURF_26</strain>
    </source>
</reference>
<comment type="caution">
    <text evidence="3">The sequence shown here is derived from an EMBL/GenBank/DDBJ whole genome shotgun (WGS) entry which is preliminary data.</text>
</comment>
<dbReference type="AlphaFoldDB" id="A0A3A4R4J4"/>
<gene>
    <name evidence="3" type="ORF">C4541_02890</name>
</gene>
<evidence type="ECO:0000313" key="4">
    <source>
        <dbReference type="Proteomes" id="UP000266426"/>
    </source>
</evidence>
<proteinExistence type="predicted"/>
<dbReference type="InterPro" id="IPR000601">
    <property type="entry name" value="PKD_dom"/>
</dbReference>
<evidence type="ECO:0000256" key="1">
    <source>
        <dbReference type="SAM" id="MobiDB-lite"/>
    </source>
</evidence>
<dbReference type="SUPFAM" id="SSF49299">
    <property type="entry name" value="PKD domain"/>
    <property type="match status" value="1"/>
</dbReference>
<sequence>MQPSWNFSTRNGIVDENGSLLPGRPNPYVPGAIVQLIQTQDDVISPPDENGNPTGDDTLYLGMTFYIGQNIPPFHPKPTGSFTYTFQPMPQGKLYARIFNKAAIADSTYYGQTSIITANQVLNSGGLVYYFYVDDYGLTQTNILFREPSAQAPVAHAGGPYSGSEGHAITFNASMSYDPDNSGILSYLWDMDNDGEFDDASGITPAYTWTGETTTIVRVQVTDNDGLTGAAEAMVKVYNSAPVVMNIGAQSVNEGDTLVFEAVFSDDGVDDTHAIHINWDNGHTSYFGFDDHVASPYEVSFLCMDAGLYNPVVTVYDNDGGASYVTFSLNVAAQPLNTSITLLPPTAIALVWDAVPDKEYDLYFCDEAASIIWQKIGSVTGNAFTDHGDNDGFDNIPGTPDDRSAPSESTARLYKVIPRKFY</sequence>
<protein>
    <recommendedName>
        <fullName evidence="2">PKD domain-containing protein</fullName>
    </recommendedName>
</protein>
<dbReference type="EMBL" id="QZJZ01000017">
    <property type="protein sequence ID" value="RJP61034.1"/>
    <property type="molecule type" value="Genomic_DNA"/>
</dbReference>
<accession>A0A3A4R4J4</accession>
<feature type="region of interest" description="Disordered" evidence="1">
    <location>
        <begin position="390"/>
        <end position="409"/>
    </location>
</feature>
<dbReference type="Gene3D" id="2.60.40.10">
    <property type="entry name" value="Immunoglobulins"/>
    <property type="match status" value="2"/>
</dbReference>
<dbReference type="CDD" id="cd00146">
    <property type="entry name" value="PKD"/>
    <property type="match status" value="1"/>
</dbReference>
<evidence type="ECO:0000313" key="3">
    <source>
        <dbReference type="EMBL" id="RJP61034.1"/>
    </source>
</evidence>
<evidence type="ECO:0000259" key="2">
    <source>
        <dbReference type="Pfam" id="PF18911"/>
    </source>
</evidence>
<feature type="domain" description="PKD" evidence="2">
    <location>
        <begin position="151"/>
        <end position="234"/>
    </location>
</feature>
<dbReference type="InterPro" id="IPR035986">
    <property type="entry name" value="PKD_dom_sf"/>
</dbReference>
<dbReference type="Proteomes" id="UP000266426">
    <property type="component" value="Unassembled WGS sequence"/>
</dbReference>
<name>A0A3A4R4J4_9BACT</name>